<dbReference type="PANTHER" id="PTHR16151">
    <property type="entry name" value="HAUS AUGMIN-LIKE COMPLEX SUBUNIT 6"/>
    <property type="match status" value="1"/>
</dbReference>
<dbReference type="GO" id="GO:0070652">
    <property type="term" value="C:HAUS complex"/>
    <property type="evidence" value="ECO:0007669"/>
    <property type="project" value="InterPro"/>
</dbReference>
<feature type="compositionally biased region" description="Polar residues" evidence="1">
    <location>
        <begin position="970"/>
        <end position="994"/>
    </location>
</feature>
<comment type="caution">
    <text evidence="3">The sequence shown here is derived from an EMBL/GenBank/DDBJ whole genome shotgun (WGS) entry which is preliminary data.</text>
</comment>
<keyword evidence="4" id="KW-1185">Reference proteome</keyword>
<sequence length="1176" mass="129825">MGINSEETSEREDPEARLPRIVQSVFHSPGGDRFYSFLHHFSLYILTKVMYHDHGKIISIPTFPTKTVHNHSFTHVMSKALEAHYVVLKNRFLEFTQHAVEVEHHWKEFAMESTKEFRSLIKKKRDLERQVMELDGMIAPRGTNVGIKTDYQEEVEALKRTQNLQKVRDLWAGIAEFHSVQAPQRRIVDSVLQGEANKYHIDASDFQPRVPDMLLRDCEREIRKRNIQDTYVGGKVNLFSLIQLWNLSLSKIKEQIYEEPLPSFEDHCPTVRSSLHTHHAHLTNAKSLSRAAIAETMPAMKDSIKEMKMHCYRTLEQKHSRPSEAPVLFNLGLVPPTPPVSFAAADTPAAERITSFHDTLKLSPDTVSTPEVIQAWTKSTRRKQLDGKGTFYCFDLPLPLIRRQTLTVISKSTEKKKKKPASQVHAEQSDIYPHYVTPRTKQVKNGAKAPPLNLKPQSILANQIADAVAINETTSSSLSSSTTSSRSSTPKPQALVDPVGALGQDAFQPRDRIPRTPAKTEDGYMDTTGVTLTQPRTDTKPGRLLETILDESTETATSSPAKEHHKMEASPQAVTSLTWSDGKFPPYSLRTSLFHETPAPEPGTSSARPSTILDYSDVKLTPNAAANESFHRSIVQPTPISVKKSLFEDSPQSQQMPVTPRHPVTQQTPISARAPLSMGPSPQLNFWLAPPDGNLDYSGVQATPISARTDLFEGTPLESGNSSFNGIEFLGRFGEQVTPETDQATSSAEATSQQQRSAMQATSVSVNNSLLRDRTPEQRAFNSEFKPVDTTELAERLNRIKQPSLGTSGLQHNTSIDPLSTKHTPAGTAGIGGRFSQHGSVTREMVFVPSDTYTTSKTRQLSNFRDLTPPNGTEQHETILTPSGMHPTPKPTAFFKETSFQNVSSSSYEVDTSALIQRLNKIKLTQQSFTTPHYTPSRPLESTESIPRSHNVAQTPSDTSLLASRLDQIKQAQKSQQVTPGANTDGDLSTNRTSEPALLTPLTPSSRGTPSEDGTKNDFANFSFNSPQYITSLPGSPSSPLDRNFFVQTPLKNNMEFTSPFQGSPPPLSSEANLNGGGLGLFEGLPWETATPKLPPRNTNRTGFASEEKSFTVPTMINGLHSSVPYNIPLLVNSVQRPDDANGGSVSTQTAPSLGGFAGQGKMQEGLAYQRTTEEC</sequence>
<dbReference type="OrthoDB" id="5575722at2759"/>
<dbReference type="AlphaFoldDB" id="A0A9X0D1I4"/>
<name>A0A9X0D1I4_9CNID</name>
<dbReference type="GO" id="GO:0008017">
    <property type="term" value="F:microtubule binding"/>
    <property type="evidence" value="ECO:0007669"/>
    <property type="project" value="TreeGrafter"/>
</dbReference>
<dbReference type="Proteomes" id="UP001163046">
    <property type="component" value="Unassembled WGS sequence"/>
</dbReference>
<dbReference type="Pfam" id="PF14661">
    <property type="entry name" value="HAUS6_N"/>
    <property type="match status" value="1"/>
</dbReference>
<organism evidence="3 4">
    <name type="scientific">Desmophyllum pertusum</name>
    <dbReference type="NCBI Taxonomy" id="174260"/>
    <lineage>
        <taxon>Eukaryota</taxon>
        <taxon>Metazoa</taxon>
        <taxon>Cnidaria</taxon>
        <taxon>Anthozoa</taxon>
        <taxon>Hexacorallia</taxon>
        <taxon>Scleractinia</taxon>
        <taxon>Caryophylliina</taxon>
        <taxon>Caryophylliidae</taxon>
        <taxon>Desmophyllum</taxon>
    </lineage>
</organism>
<protein>
    <submittedName>
        <fullName evidence="3">HAUS augmin-like complex subunit 6</fullName>
    </submittedName>
</protein>
<evidence type="ECO:0000259" key="2">
    <source>
        <dbReference type="Pfam" id="PF14661"/>
    </source>
</evidence>
<gene>
    <name evidence="3" type="primary">HAUS6</name>
    <name evidence="3" type="ORF">OS493_030035</name>
</gene>
<feature type="compositionally biased region" description="Basic and acidic residues" evidence="1">
    <location>
        <begin position="509"/>
        <end position="522"/>
    </location>
</feature>
<proteinExistence type="predicted"/>
<reference evidence="3" key="1">
    <citation type="submission" date="2023-01" db="EMBL/GenBank/DDBJ databases">
        <title>Genome assembly of the deep-sea coral Lophelia pertusa.</title>
        <authorList>
            <person name="Herrera S."/>
            <person name="Cordes E."/>
        </authorList>
    </citation>
    <scope>NUCLEOTIDE SEQUENCE</scope>
    <source>
        <strain evidence="3">USNM1676648</strain>
        <tissue evidence="3">Polyp</tissue>
    </source>
</reference>
<evidence type="ECO:0000256" key="1">
    <source>
        <dbReference type="SAM" id="MobiDB-lite"/>
    </source>
</evidence>
<dbReference type="GO" id="GO:1990498">
    <property type="term" value="C:mitotic spindle microtubule"/>
    <property type="evidence" value="ECO:0007669"/>
    <property type="project" value="TreeGrafter"/>
</dbReference>
<feature type="region of interest" description="Disordered" evidence="1">
    <location>
        <begin position="969"/>
        <end position="1022"/>
    </location>
</feature>
<evidence type="ECO:0000313" key="3">
    <source>
        <dbReference type="EMBL" id="KAJ7383231.1"/>
    </source>
</evidence>
<feature type="region of interest" description="Disordered" evidence="1">
    <location>
        <begin position="552"/>
        <end position="574"/>
    </location>
</feature>
<feature type="region of interest" description="Disordered" evidence="1">
    <location>
        <begin position="1139"/>
        <end position="1159"/>
    </location>
</feature>
<feature type="compositionally biased region" description="Low complexity" evidence="1">
    <location>
        <begin position="474"/>
        <end position="489"/>
    </location>
</feature>
<feature type="region of interest" description="Disordered" evidence="1">
    <location>
        <begin position="738"/>
        <end position="787"/>
    </location>
</feature>
<dbReference type="PANTHER" id="PTHR16151:SF2">
    <property type="entry name" value="HAUS AUGMIN-LIKE COMPLEX SUBUNIT 6"/>
    <property type="match status" value="1"/>
</dbReference>
<evidence type="ECO:0000313" key="4">
    <source>
        <dbReference type="Proteomes" id="UP001163046"/>
    </source>
</evidence>
<feature type="compositionally biased region" description="Polar residues" evidence="1">
    <location>
        <begin position="804"/>
        <end position="823"/>
    </location>
</feature>
<dbReference type="EMBL" id="MU825904">
    <property type="protein sequence ID" value="KAJ7383231.1"/>
    <property type="molecule type" value="Genomic_DNA"/>
</dbReference>
<dbReference type="InterPro" id="IPR028163">
    <property type="entry name" value="HAUS_6_N"/>
</dbReference>
<feature type="region of interest" description="Disordered" evidence="1">
    <location>
        <begin position="801"/>
        <end position="825"/>
    </location>
</feature>
<accession>A0A9X0D1I4</accession>
<dbReference type="GO" id="GO:0051225">
    <property type="term" value="P:spindle assembly"/>
    <property type="evidence" value="ECO:0007669"/>
    <property type="project" value="InterPro"/>
</dbReference>
<dbReference type="InterPro" id="IPR026797">
    <property type="entry name" value="HAUS_6"/>
</dbReference>
<feature type="domain" description="HAUS augmin-like complex subunit 6 N-terminal" evidence="2">
    <location>
        <begin position="11"/>
        <end position="172"/>
    </location>
</feature>
<feature type="region of interest" description="Disordered" evidence="1">
    <location>
        <begin position="474"/>
        <end position="496"/>
    </location>
</feature>
<feature type="region of interest" description="Disordered" evidence="1">
    <location>
        <begin position="509"/>
        <end position="539"/>
    </location>
</feature>
<feature type="region of interest" description="Disordered" evidence="1">
    <location>
        <begin position="930"/>
        <end position="957"/>
    </location>
</feature>
<feature type="compositionally biased region" description="Polar residues" evidence="1">
    <location>
        <begin position="738"/>
        <end position="770"/>
    </location>
</feature>